<dbReference type="PANTHER" id="PTHR42718">
    <property type="entry name" value="MAJOR FACILITATOR SUPERFAMILY MULTIDRUG TRANSPORTER MFSC"/>
    <property type="match status" value="1"/>
</dbReference>
<feature type="transmembrane region" description="Helical" evidence="8">
    <location>
        <begin position="371"/>
        <end position="389"/>
    </location>
</feature>
<evidence type="ECO:0000256" key="7">
    <source>
        <dbReference type="ARBA" id="ARBA00023251"/>
    </source>
</evidence>
<evidence type="ECO:0000256" key="6">
    <source>
        <dbReference type="ARBA" id="ARBA00023136"/>
    </source>
</evidence>
<feature type="domain" description="Major facilitator superfamily (MFS) profile" evidence="9">
    <location>
        <begin position="30"/>
        <end position="471"/>
    </location>
</feature>
<sequence length="473" mass="48645">MVDPREPEKAAAGTGPADIGQDLARTRWWTVAVSAVATLLVASELSMAAFALPLIAADLHVPGSATAWVLLAYQLPMAALALPAGRWVDRSDPRTVFSASLALVAVASVLASIAPQFWILLIARALQGFAAAAYLAVYLPVVTLAVRPEQRGRAMSYHATIMMVGSIAVAPLGGWLADASGWRAVFWAKAPLLLAAAVLGLLSVPTRARSADGAERAGRALAADVLLVGTAVTAALLAIEQAGQHTTWTAAALGIFALALGRWWTRLDTTRPVRTLLHNGSLAWPTLALMLNASVIGLITFLLPFFISDVMHRGSGLLSAALVFFVATSALITPMAGMLADRFRPLPVAAWGGALTVAALLPMLTLTPDTGLAGLGWRMALLGAGMALFNSPNMTAILQTTPQDRTGTVGGVTNLARTLGTTLGPAVAALGWALGSGGTNGLRTGVAALIVLTLAAFTALLAAARTSPPASAS</sequence>
<keyword evidence="7" id="KW-0046">Antibiotic resistance</keyword>
<evidence type="ECO:0000259" key="9">
    <source>
        <dbReference type="PROSITE" id="PS50850"/>
    </source>
</evidence>
<evidence type="ECO:0000256" key="1">
    <source>
        <dbReference type="ARBA" id="ARBA00004651"/>
    </source>
</evidence>
<feature type="transmembrane region" description="Helical" evidence="8">
    <location>
        <begin position="96"/>
        <end position="119"/>
    </location>
</feature>
<dbReference type="CDD" id="cd17321">
    <property type="entry name" value="MFS_MMR_MDR_like"/>
    <property type="match status" value="1"/>
</dbReference>
<dbReference type="InterPro" id="IPR020846">
    <property type="entry name" value="MFS_dom"/>
</dbReference>
<comment type="subcellular location">
    <subcellularLocation>
        <location evidence="1">Cell membrane</location>
        <topology evidence="1">Multi-pass membrane protein</topology>
    </subcellularLocation>
</comment>
<feature type="transmembrane region" description="Helical" evidence="8">
    <location>
        <begin position="446"/>
        <end position="464"/>
    </location>
</feature>
<evidence type="ECO:0000256" key="2">
    <source>
        <dbReference type="ARBA" id="ARBA00022448"/>
    </source>
</evidence>
<evidence type="ECO:0000256" key="4">
    <source>
        <dbReference type="ARBA" id="ARBA00022692"/>
    </source>
</evidence>
<dbReference type="Pfam" id="PF07690">
    <property type="entry name" value="MFS_1"/>
    <property type="match status" value="1"/>
</dbReference>
<dbReference type="PROSITE" id="PS50850">
    <property type="entry name" value="MFS"/>
    <property type="match status" value="1"/>
</dbReference>
<feature type="transmembrane region" description="Helical" evidence="8">
    <location>
        <begin position="286"/>
        <end position="307"/>
    </location>
</feature>
<name>A0AB33KNX3_9ACTN</name>
<keyword evidence="5 8" id="KW-1133">Transmembrane helix</keyword>
<keyword evidence="3" id="KW-1003">Cell membrane</keyword>
<dbReference type="EMBL" id="AP035884">
    <property type="protein sequence ID" value="BFP56856.1"/>
    <property type="molecule type" value="Genomic_DNA"/>
</dbReference>
<feature type="transmembrane region" description="Helical" evidence="8">
    <location>
        <begin position="125"/>
        <end position="145"/>
    </location>
</feature>
<dbReference type="InterPro" id="IPR011701">
    <property type="entry name" value="MFS"/>
</dbReference>
<feature type="transmembrane region" description="Helical" evidence="8">
    <location>
        <begin position="415"/>
        <end position="434"/>
    </location>
</feature>
<feature type="transmembrane region" description="Helical" evidence="8">
    <location>
        <begin position="188"/>
        <end position="208"/>
    </location>
</feature>
<dbReference type="AlphaFoldDB" id="A0AB33KNX3"/>
<dbReference type="GO" id="GO:0046677">
    <property type="term" value="P:response to antibiotic"/>
    <property type="evidence" value="ECO:0007669"/>
    <property type="project" value="UniProtKB-KW"/>
</dbReference>
<feature type="transmembrane region" description="Helical" evidence="8">
    <location>
        <begin position="220"/>
        <end position="239"/>
    </location>
</feature>
<feature type="transmembrane region" description="Helical" evidence="8">
    <location>
        <begin position="28"/>
        <end position="55"/>
    </location>
</feature>
<feature type="transmembrane region" description="Helical" evidence="8">
    <location>
        <begin position="245"/>
        <end position="265"/>
    </location>
</feature>
<feature type="transmembrane region" description="Helical" evidence="8">
    <location>
        <begin position="67"/>
        <end position="84"/>
    </location>
</feature>
<evidence type="ECO:0000256" key="3">
    <source>
        <dbReference type="ARBA" id="ARBA00022475"/>
    </source>
</evidence>
<dbReference type="InterPro" id="IPR036259">
    <property type="entry name" value="MFS_trans_sf"/>
</dbReference>
<dbReference type="Gene3D" id="1.20.1250.20">
    <property type="entry name" value="MFS general substrate transporter like domains"/>
    <property type="match status" value="1"/>
</dbReference>
<dbReference type="SUPFAM" id="SSF103473">
    <property type="entry name" value="MFS general substrate transporter"/>
    <property type="match status" value="1"/>
</dbReference>
<feature type="transmembrane region" description="Helical" evidence="8">
    <location>
        <begin position="157"/>
        <end position="176"/>
    </location>
</feature>
<organism evidence="10">
    <name type="scientific">Streptomyces sp. CMC78</name>
    <dbReference type="NCBI Taxonomy" id="3231512"/>
    <lineage>
        <taxon>Bacteria</taxon>
        <taxon>Bacillati</taxon>
        <taxon>Actinomycetota</taxon>
        <taxon>Actinomycetes</taxon>
        <taxon>Kitasatosporales</taxon>
        <taxon>Streptomycetaceae</taxon>
        <taxon>Streptomyces</taxon>
    </lineage>
</organism>
<keyword evidence="2" id="KW-0813">Transport</keyword>
<dbReference type="PANTHER" id="PTHR42718:SF46">
    <property type="entry name" value="BLR6921 PROTEIN"/>
    <property type="match status" value="1"/>
</dbReference>
<protein>
    <submittedName>
        <fullName evidence="10">MFS transporter</fullName>
    </submittedName>
</protein>
<dbReference type="Gene3D" id="1.20.1720.10">
    <property type="entry name" value="Multidrug resistance protein D"/>
    <property type="match status" value="1"/>
</dbReference>
<dbReference type="RefSeq" id="WP_319598891.1">
    <property type="nucleotide sequence ID" value="NZ_AP035884.1"/>
</dbReference>
<keyword evidence="4 8" id="KW-0812">Transmembrane</keyword>
<keyword evidence="6 8" id="KW-0472">Membrane</keyword>
<accession>A0AB33KNX3</accession>
<dbReference type="KEGG" id="stcm:SCMC78_66630"/>
<dbReference type="GO" id="GO:0022857">
    <property type="term" value="F:transmembrane transporter activity"/>
    <property type="evidence" value="ECO:0007669"/>
    <property type="project" value="InterPro"/>
</dbReference>
<feature type="transmembrane region" description="Helical" evidence="8">
    <location>
        <begin position="319"/>
        <end position="339"/>
    </location>
</feature>
<evidence type="ECO:0000256" key="5">
    <source>
        <dbReference type="ARBA" id="ARBA00022989"/>
    </source>
</evidence>
<feature type="transmembrane region" description="Helical" evidence="8">
    <location>
        <begin position="346"/>
        <end position="365"/>
    </location>
</feature>
<evidence type="ECO:0000313" key="10">
    <source>
        <dbReference type="EMBL" id="BFP56856.1"/>
    </source>
</evidence>
<evidence type="ECO:0000256" key="8">
    <source>
        <dbReference type="SAM" id="Phobius"/>
    </source>
</evidence>
<dbReference type="GO" id="GO:0005886">
    <property type="term" value="C:plasma membrane"/>
    <property type="evidence" value="ECO:0007669"/>
    <property type="project" value="UniProtKB-SubCell"/>
</dbReference>
<proteinExistence type="predicted"/>
<gene>
    <name evidence="10" type="ORF">SCMC78_66630</name>
</gene>
<reference evidence="10" key="1">
    <citation type="submission" date="2024-07" db="EMBL/GenBank/DDBJ databases">
        <title>Complete genome sequences of cellulolytic bacteria, Kitasatospora sp. CMC57 and Streptomyces sp. CMC78, isolated from Japanese agricultural soil.</title>
        <authorList>
            <person name="Hashimoto T."/>
            <person name="Ito M."/>
            <person name="Iwamoto M."/>
            <person name="Fukahori D."/>
            <person name="Shoda T."/>
            <person name="Sakoda M."/>
            <person name="Morohoshi T."/>
            <person name="Mitsuboshi M."/>
            <person name="Nishizawa T."/>
        </authorList>
    </citation>
    <scope>NUCLEOTIDE SEQUENCE</scope>
    <source>
        <strain evidence="10">CMC78</strain>
    </source>
</reference>